<proteinExistence type="predicted"/>
<protein>
    <submittedName>
        <fullName evidence="1">Uncharacterized protein</fullName>
    </submittedName>
</protein>
<sequence length="167" mass="19200">MNWLSGCALRVSKGAELGDEFSPGDSYHFNYISGLLRETAWRHERDHQATLVVQPNSRKSRQAIVAVVEKIKALSAWQYVSPARRSGSGSAWRVTVYDPSLWFLHVFYRLWPMGMAARHFEVLTRRCRTLLAWLWPCGRKGTSSLMCIDITWLWPCGRKGTSFLDVH</sequence>
<name>A0A4D6KL77_VIGUN</name>
<dbReference type="Proteomes" id="UP000501690">
    <property type="component" value="Linkage Group LG1"/>
</dbReference>
<dbReference type="AlphaFoldDB" id="A0A4D6KL77"/>
<organism evidence="1 2">
    <name type="scientific">Vigna unguiculata</name>
    <name type="common">Cowpea</name>
    <dbReference type="NCBI Taxonomy" id="3917"/>
    <lineage>
        <taxon>Eukaryota</taxon>
        <taxon>Viridiplantae</taxon>
        <taxon>Streptophyta</taxon>
        <taxon>Embryophyta</taxon>
        <taxon>Tracheophyta</taxon>
        <taxon>Spermatophyta</taxon>
        <taxon>Magnoliopsida</taxon>
        <taxon>eudicotyledons</taxon>
        <taxon>Gunneridae</taxon>
        <taxon>Pentapetalae</taxon>
        <taxon>rosids</taxon>
        <taxon>fabids</taxon>
        <taxon>Fabales</taxon>
        <taxon>Fabaceae</taxon>
        <taxon>Papilionoideae</taxon>
        <taxon>50 kb inversion clade</taxon>
        <taxon>NPAAA clade</taxon>
        <taxon>indigoferoid/millettioid clade</taxon>
        <taxon>Phaseoleae</taxon>
        <taxon>Vigna</taxon>
    </lineage>
</organism>
<reference evidence="1 2" key="1">
    <citation type="submission" date="2019-04" db="EMBL/GenBank/DDBJ databases">
        <title>An improved genome assembly and genetic linkage map for asparagus bean, Vigna unguiculata ssp. sesquipedialis.</title>
        <authorList>
            <person name="Xia Q."/>
            <person name="Zhang R."/>
            <person name="Dong Y."/>
        </authorList>
    </citation>
    <scope>NUCLEOTIDE SEQUENCE [LARGE SCALE GENOMIC DNA]</scope>
    <source>
        <tissue evidence="1">Leaf</tissue>
    </source>
</reference>
<evidence type="ECO:0000313" key="2">
    <source>
        <dbReference type="Proteomes" id="UP000501690"/>
    </source>
</evidence>
<dbReference type="EMBL" id="CP039345">
    <property type="protein sequence ID" value="QCD78786.1"/>
    <property type="molecule type" value="Genomic_DNA"/>
</dbReference>
<evidence type="ECO:0000313" key="1">
    <source>
        <dbReference type="EMBL" id="QCD78786.1"/>
    </source>
</evidence>
<gene>
    <name evidence="1" type="ORF">DEO72_LG1g2422</name>
</gene>
<keyword evidence="2" id="KW-1185">Reference proteome</keyword>
<accession>A0A4D6KL77</accession>